<name>D7G4C6_ECTSI</name>
<evidence type="ECO:0000313" key="3">
    <source>
        <dbReference type="Proteomes" id="UP000002630"/>
    </source>
</evidence>
<dbReference type="OrthoDB" id="10609236at2759"/>
<feature type="region of interest" description="Disordered" evidence="1">
    <location>
        <begin position="1"/>
        <end position="187"/>
    </location>
</feature>
<protein>
    <submittedName>
        <fullName evidence="2">Uncharacterized protein</fullName>
    </submittedName>
</protein>
<dbReference type="AlphaFoldDB" id="D7G4C6"/>
<feature type="compositionally biased region" description="Gly residues" evidence="1">
    <location>
        <begin position="114"/>
        <end position="131"/>
    </location>
</feature>
<feature type="compositionally biased region" description="Basic and acidic residues" evidence="1">
    <location>
        <begin position="78"/>
        <end position="87"/>
    </location>
</feature>
<dbReference type="EMBL" id="FN649760">
    <property type="protein sequence ID" value="CBJ33672.1"/>
    <property type="molecule type" value="Genomic_DNA"/>
</dbReference>
<keyword evidence="3" id="KW-1185">Reference proteome</keyword>
<feature type="compositionally biased region" description="Low complexity" evidence="1">
    <location>
        <begin position="137"/>
        <end position="166"/>
    </location>
</feature>
<dbReference type="Proteomes" id="UP000002630">
    <property type="component" value="Unassembled WGS sequence"/>
</dbReference>
<feature type="compositionally biased region" description="Basic residues" evidence="1">
    <location>
        <begin position="172"/>
        <end position="183"/>
    </location>
</feature>
<dbReference type="InParanoid" id="D7G4C6"/>
<evidence type="ECO:0000313" key="2">
    <source>
        <dbReference type="EMBL" id="CBJ33672.1"/>
    </source>
</evidence>
<reference evidence="2 3" key="1">
    <citation type="journal article" date="2010" name="Nature">
        <title>The Ectocarpus genome and the independent evolution of multicellularity in brown algae.</title>
        <authorList>
            <person name="Cock J.M."/>
            <person name="Sterck L."/>
            <person name="Rouze P."/>
            <person name="Scornet D."/>
            <person name="Allen A.E."/>
            <person name="Amoutzias G."/>
            <person name="Anthouard V."/>
            <person name="Artiguenave F."/>
            <person name="Aury J.M."/>
            <person name="Badger J.H."/>
            <person name="Beszteri B."/>
            <person name="Billiau K."/>
            <person name="Bonnet E."/>
            <person name="Bothwell J.H."/>
            <person name="Bowler C."/>
            <person name="Boyen C."/>
            <person name="Brownlee C."/>
            <person name="Carrano C.J."/>
            <person name="Charrier B."/>
            <person name="Cho G.Y."/>
            <person name="Coelho S.M."/>
            <person name="Collen J."/>
            <person name="Corre E."/>
            <person name="Da Silva C."/>
            <person name="Delage L."/>
            <person name="Delaroque N."/>
            <person name="Dittami S.M."/>
            <person name="Doulbeau S."/>
            <person name="Elias M."/>
            <person name="Farnham G."/>
            <person name="Gachon C.M."/>
            <person name="Gschloessl B."/>
            <person name="Heesch S."/>
            <person name="Jabbari K."/>
            <person name="Jubin C."/>
            <person name="Kawai H."/>
            <person name="Kimura K."/>
            <person name="Kloareg B."/>
            <person name="Kupper F.C."/>
            <person name="Lang D."/>
            <person name="Le Bail A."/>
            <person name="Leblanc C."/>
            <person name="Lerouge P."/>
            <person name="Lohr M."/>
            <person name="Lopez P.J."/>
            <person name="Martens C."/>
            <person name="Maumus F."/>
            <person name="Michel G."/>
            <person name="Miranda-Saavedra D."/>
            <person name="Morales J."/>
            <person name="Moreau H."/>
            <person name="Motomura T."/>
            <person name="Nagasato C."/>
            <person name="Napoli C.A."/>
            <person name="Nelson D.R."/>
            <person name="Nyvall-Collen P."/>
            <person name="Peters A.F."/>
            <person name="Pommier C."/>
            <person name="Potin P."/>
            <person name="Poulain J."/>
            <person name="Quesneville H."/>
            <person name="Read B."/>
            <person name="Rensing S.A."/>
            <person name="Ritter A."/>
            <person name="Rousvoal S."/>
            <person name="Samanta M."/>
            <person name="Samson G."/>
            <person name="Schroeder D.C."/>
            <person name="Segurens B."/>
            <person name="Strittmatter M."/>
            <person name="Tonon T."/>
            <person name="Tregear J.W."/>
            <person name="Valentin K."/>
            <person name="von Dassow P."/>
            <person name="Yamagishi T."/>
            <person name="Van de Peer Y."/>
            <person name="Wincker P."/>
        </authorList>
    </citation>
    <scope>NUCLEOTIDE SEQUENCE [LARGE SCALE GENOMIC DNA]</scope>
    <source>
        <strain evidence="3">Ec32 / CCAP1310/4</strain>
    </source>
</reference>
<feature type="compositionally biased region" description="Basic residues" evidence="1">
    <location>
        <begin position="98"/>
        <end position="110"/>
    </location>
</feature>
<proteinExistence type="predicted"/>
<evidence type="ECO:0000256" key="1">
    <source>
        <dbReference type="SAM" id="MobiDB-lite"/>
    </source>
</evidence>
<accession>D7G4C6</accession>
<gene>
    <name evidence="2" type="ORF">Esi_0552_0003</name>
</gene>
<organism evidence="2 3">
    <name type="scientific">Ectocarpus siliculosus</name>
    <name type="common">Brown alga</name>
    <name type="synonym">Conferva siliculosa</name>
    <dbReference type="NCBI Taxonomy" id="2880"/>
    <lineage>
        <taxon>Eukaryota</taxon>
        <taxon>Sar</taxon>
        <taxon>Stramenopiles</taxon>
        <taxon>Ochrophyta</taxon>
        <taxon>PX clade</taxon>
        <taxon>Phaeophyceae</taxon>
        <taxon>Ectocarpales</taxon>
        <taxon>Ectocarpaceae</taxon>
        <taxon>Ectocarpus</taxon>
    </lineage>
</organism>
<sequence length="295" mass="30568">MTRRASGGDTGEGDGTAGSSSSKRSSRRGRGSSDEEAAAAAAIIGLLGAGDTGAQEGRRSLRSGRKLGGDAGSGSRTAPDHAAESGAEHAQPTPPKSTRPHRAASPKRGRWASGRGGGAVSGAGGSSAGEEGGGEVEGSAKVGPNEGEGEPSSSRGPRSSSKTRTGGSSGRPPRHPSKKGPSKRKAEMKQTFLDIDGNEIVRKAEFPRELADIEKKVLLQVIDDLPQGVEAYGAKGVSEASYLWWDCNVLEDTAKTLADDENYQNDPQVLFGSIENFSPIYDWVGSQKTQLSTYV</sequence>